<organism evidence="2 3">
    <name type="scientific">Mya arenaria</name>
    <name type="common">Soft-shell clam</name>
    <dbReference type="NCBI Taxonomy" id="6604"/>
    <lineage>
        <taxon>Eukaryota</taxon>
        <taxon>Metazoa</taxon>
        <taxon>Spiralia</taxon>
        <taxon>Lophotrochozoa</taxon>
        <taxon>Mollusca</taxon>
        <taxon>Bivalvia</taxon>
        <taxon>Autobranchia</taxon>
        <taxon>Heteroconchia</taxon>
        <taxon>Euheterodonta</taxon>
        <taxon>Imparidentia</taxon>
        <taxon>Neoheterodontei</taxon>
        <taxon>Myida</taxon>
        <taxon>Myoidea</taxon>
        <taxon>Myidae</taxon>
        <taxon>Mya</taxon>
    </lineage>
</organism>
<proteinExistence type="predicted"/>
<sequence>MESNQESDDVDEDDDTLAVLRLSRDLFSQDLSTLADIGSNGRTCDNTMTDWDRPAFDIPTEMKNSVETTSNKDDDDKDDECDRDVTQSLGM</sequence>
<dbReference type="EMBL" id="CP111014">
    <property type="protein sequence ID" value="WAR00956.1"/>
    <property type="molecule type" value="Genomic_DNA"/>
</dbReference>
<gene>
    <name evidence="2" type="ORF">MAR_025328</name>
</gene>
<name>A0ABY7E1C0_MYAAR</name>
<keyword evidence="3" id="KW-1185">Reference proteome</keyword>
<feature type="region of interest" description="Disordered" evidence="1">
    <location>
        <begin position="38"/>
        <end position="91"/>
    </location>
</feature>
<protein>
    <submittedName>
        <fullName evidence="2">Uncharacterized protein</fullName>
    </submittedName>
</protein>
<evidence type="ECO:0000256" key="1">
    <source>
        <dbReference type="SAM" id="MobiDB-lite"/>
    </source>
</evidence>
<feature type="compositionally biased region" description="Acidic residues" evidence="1">
    <location>
        <begin position="73"/>
        <end position="82"/>
    </location>
</feature>
<evidence type="ECO:0000313" key="2">
    <source>
        <dbReference type="EMBL" id="WAR00956.1"/>
    </source>
</evidence>
<reference evidence="2" key="1">
    <citation type="submission" date="2022-11" db="EMBL/GenBank/DDBJ databases">
        <title>Centuries of genome instability and evolution in soft-shell clam transmissible cancer (bioRxiv).</title>
        <authorList>
            <person name="Hart S.F.M."/>
            <person name="Yonemitsu M.A."/>
            <person name="Giersch R.M."/>
            <person name="Beal B.F."/>
            <person name="Arriagada G."/>
            <person name="Davis B.W."/>
            <person name="Ostrander E.A."/>
            <person name="Goff S.P."/>
            <person name="Metzger M.J."/>
        </authorList>
    </citation>
    <scope>NUCLEOTIDE SEQUENCE</scope>
    <source>
        <strain evidence="2">MELC-2E11</strain>
        <tissue evidence="2">Siphon/mantle</tissue>
    </source>
</reference>
<evidence type="ECO:0000313" key="3">
    <source>
        <dbReference type="Proteomes" id="UP001164746"/>
    </source>
</evidence>
<feature type="compositionally biased region" description="Polar residues" evidence="1">
    <location>
        <begin position="40"/>
        <end position="49"/>
    </location>
</feature>
<dbReference type="Proteomes" id="UP001164746">
    <property type="component" value="Chromosome 3"/>
</dbReference>
<accession>A0ABY7E1C0</accession>